<comment type="caution">
    <text evidence="2">The sequence shown here is derived from an EMBL/GenBank/DDBJ whole genome shotgun (WGS) entry which is preliminary data.</text>
</comment>
<evidence type="ECO:0000313" key="2">
    <source>
        <dbReference type="EMBL" id="CAG8744819.1"/>
    </source>
</evidence>
<protein>
    <submittedName>
        <fullName evidence="2">15494_t:CDS:1</fullName>
    </submittedName>
</protein>
<sequence>MNKKRKLQAQESLSISSKKKRSQVLNSITQLCNSISLKALANLNDREISSEEKICSEQNSKCKKEKSVNKLKQKSFALELFTQDLLMKENQLKGIKHMIKIFKTFYFEKLILITNLAFMRPHII</sequence>
<keyword evidence="3" id="KW-1185">Reference proteome</keyword>
<evidence type="ECO:0000313" key="3">
    <source>
        <dbReference type="Proteomes" id="UP000789759"/>
    </source>
</evidence>
<dbReference type="OrthoDB" id="2441119at2759"/>
<dbReference type="Proteomes" id="UP000789759">
    <property type="component" value="Unassembled WGS sequence"/>
</dbReference>
<dbReference type="EMBL" id="CAJVQA010016744">
    <property type="protein sequence ID" value="CAG8744819.1"/>
    <property type="molecule type" value="Genomic_DNA"/>
</dbReference>
<evidence type="ECO:0000256" key="1">
    <source>
        <dbReference type="SAM" id="MobiDB-lite"/>
    </source>
</evidence>
<dbReference type="AlphaFoldDB" id="A0A9N9INK7"/>
<gene>
    <name evidence="2" type="ORF">CPELLU_LOCUS14305</name>
</gene>
<feature type="region of interest" description="Disordered" evidence="1">
    <location>
        <begin position="1"/>
        <end position="20"/>
    </location>
</feature>
<accession>A0A9N9INK7</accession>
<name>A0A9N9INK7_9GLOM</name>
<organism evidence="2 3">
    <name type="scientific">Cetraspora pellucida</name>
    <dbReference type="NCBI Taxonomy" id="1433469"/>
    <lineage>
        <taxon>Eukaryota</taxon>
        <taxon>Fungi</taxon>
        <taxon>Fungi incertae sedis</taxon>
        <taxon>Mucoromycota</taxon>
        <taxon>Glomeromycotina</taxon>
        <taxon>Glomeromycetes</taxon>
        <taxon>Diversisporales</taxon>
        <taxon>Gigasporaceae</taxon>
        <taxon>Cetraspora</taxon>
    </lineage>
</organism>
<proteinExistence type="predicted"/>
<reference evidence="2" key="1">
    <citation type="submission" date="2021-06" db="EMBL/GenBank/DDBJ databases">
        <authorList>
            <person name="Kallberg Y."/>
            <person name="Tangrot J."/>
            <person name="Rosling A."/>
        </authorList>
    </citation>
    <scope>NUCLEOTIDE SEQUENCE</scope>
    <source>
        <strain evidence="2">FL966</strain>
    </source>
</reference>